<dbReference type="AlphaFoldDB" id="A0A394DC83"/>
<dbReference type="PANTHER" id="PTHR33168">
    <property type="entry name" value="STRESS INDUCED PROTEIN-RELATED"/>
    <property type="match status" value="1"/>
</dbReference>
<gene>
    <name evidence="1" type="ORF">TanjilG_25780</name>
</gene>
<accession>A0A394DC83</accession>
<dbReference type="Proteomes" id="UP000188354">
    <property type="component" value="Unassembled WGS sequence"/>
</dbReference>
<dbReference type="EMBL" id="MLAU01016772">
    <property type="protein sequence ID" value="OIW20940.1"/>
    <property type="molecule type" value="Genomic_DNA"/>
</dbReference>
<protein>
    <submittedName>
        <fullName evidence="1">Uncharacterized protein</fullName>
    </submittedName>
</protein>
<organism evidence="1 2">
    <name type="scientific">Lupinus angustifolius</name>
    <name type="common">Narrow-leaved blue lupine</name>
    <dbReference type="NCBI Taxonomy" id="3871"/>
    <lineage>
        <taxon>Eukaryota</taxon>
        <taxon>Viridiplantae</taxon>
        <taxon>Streptophyta</taxon>
        <taxon>Embryophyta</taxon>
        <taxon>Tracheophyta</taxon>
        <taxon>Spermatophyta</taxon>
        <taxon>Magnoliopsida</taxon>
        <taxon>eudicotyledons</taxon>
        <taxon>Gunneridae</taxon>
        <taxon>Pentapetalae</taxon>
        <taxon>rosids</taxon>
        <taxon>fabids</taxon>
        <taxon>Fabales</taxon>
        <taxon>Fabaceae</taxon>
        <taxon>Papilionoideae</taxon>
        <taxon>50 kb inversion clade</taxon>
        <taxon>genistoids sensu lato</taxon>
        <taxon>core genistoids</taxon>
        <taxon>Genisteae</taxon>
        <taxon>Lupinus</taxon>
    </lineage>
</organism>
<keyword evidence="2" id="KW-1185">Reference proteome</keyword>
<reference evidence="1 2" key="1">
    <citation type="journal article" date="2017" name="Plant Biotechnol. J.">
        <title>A comprehensive draft genome sequence for lupin (Lupinus angustifolius), an emerging health food: insights into plant-microbe interactions and legume evolution.</title>
        <authorList>
            <person name="Hane J.K."/>
            <person name="Ming Y."/>
            <person name="Kamphuis L.G."/>
            <person name="Nelson M.N."/>
            <person name="Garg G."/>
            <person name="Atkins C.A."/>
            <person name="Bayer P.E."/>
            <person name="Bravo A."/>
            <person name="Bringans S."/>
            <person name="Cannon S."/>
            <person name="Edwards D."/>
            <person name="Foley R."/>
            <person name="Gao L.L."/>
            <person name="Harrison M.J."/>
            <person name="Huang W."/>
            <person name="Hurgobin B."/>
            <person name="Li S."/>
            <person name="Liu C.W."/>
            <person name="McGrath A."/>
            <person name="Morahan G."/>
            <person name="Murray J."/>
            <person name="Weller J."/>
            <person name="Jian J."/>
            <person name="Singh K.B."/>
        </authorList>
    </citation>
    <scope>NUCLEOTIDE SEQUENCE [LARGE SCALE GENOMIC DNA]</scope>
    <source>
        <strain evidence="2">cv. Tanjil</strain>
        <tissue evidence="1">Whole plant</tissue>
    </source>
</reference>
<dbReference type="Gramene" id="OIW20940">
    <property type="protein sequence ID" value="OIW20940"/>
    <property type="gene ID" value="TanjilG_25780"/>
</dbReference>
<evidence type="ECO:0000313" key="2">
    <source>
        <dbReference type="Proteomes" id="UP000188354"/>
    </source>
</evidence>
<proteinExistence type="predicted"/>
<evidence type="ECO:0000313" key="1">
    <source>
        <dbReference type="EMBL" id="OIW20940.1"/>
    </source>
</evidence>
<comment type="caution">
    <text evidence="1">The sequence shown here is derived from an EMBL/GenBank/DDBJ whole genome shotgun (WGS) entry which is preliminary data.</text>
</comment>
<sequence>MNLENNNNWPSYERVAYDSIVCVIKLETRMKIKRLRMLWKKIKRENSRNLCSSRVVNVQYDPSSYLKNFDDGYSKDADNVSHSFSARFAASSMIF</sequence>
<name>A0A394DC83_LUPAN</name>
<dbReference type="STRING" id="3871.A0A394DC83"/>